<dbReference type="PROSITE" id="PS50011">
    <property type="entry name" value="PROTEIN_KINASE_DOM"/>
    <property type="match status" value="1"/>
</dbReference>
<evidence type="ECO:0000256" key="8">
    <source>
        <dbReference type="PROSITE-ProRule" id="PRU10141"/>
    </source>
</evidence>
<dbReference type="Pfam" id="PF13947">
    <property type="entry name" value="GUB_WAK_bind"/>
    <property type="match status" value="1"/>
</dbReference>
<keyword evidence="6" id="KW-0472">Membrane</keyword>
<evidence type="ECO:0000256" key="5">
    <source>
        <dbReference type="ARBA" id="ARBA00022989"/>
    </source>
</evidence>
<dbReference type="SUPFAM" id="SSF56112">
    <property type="entry name" value="Protein kinase-like (PK-like)"/>
    <property type="match status" value="1"/>
</dbReference>
<comment type="subcellular location">
    <subcellularLocation>
        <location evidence="1">Membrane</location>
        <topology evidence="1">Single-pass type I membrane protein</topology>
    </subcellularLocation>
</comment>
<evidence type="ECO:0000256" key="2">
    <source>
        <dbReference type="ARBA" id="ARBA00022527"/>
    </source>
</evidence>
<dbReference type="InterPro" id="IPR038765">
    <property type="entry name" value="Papain-like_cys_pep_sf"/>
</dbReference>
<dbReference type="GO" id="GO:0005524">
    <property type="term" value="F:ATP binding"/>
    <property type="evidence" value="ECO:0007669"/>
    <property type="project" value="UniProtKB-UniRule"/>
</dbReference>
<feature type="region of interest" description="Disordered" evidence="9">
    <location>
        <begin position="288"/>
        <end position="313"/>
    </location>
</feature>
<keyword evidence="8" id="KW-0067">ATP-binding</keyword>
<feature type="binding site" evidence="8">
    <location>
        <position position="360"/>
    </location>
    <ligand>
        <name>ATP</name>
        <dbReference type="ChEBI" id="CHEBI:30616"/>
    </ligand>
</feature>
<feature type="domain" description="Protein kinase" evidence="11">
    <location>
        <begin position="164"/>
        <end position="539"/>
    </location>
</feature>
<dbReference type="EMBL" id="CP039353">
    <property type="protein sequence ID" value="QCE06507.1"/>
    <property type="molecule type" value="Genomic_DNA"/>
</dbReference>
<name>A0A4D6N3A6_VIGUN</name>
<evidence type="ECO:0000256" key="7">
    <source>
        <dbReference type="ARBA" id="ARBA00023180"/>
    </source>
</evidence>
<keyword evidence="12" id="KW-0418">Kinase</keyword>
<keyword evidence="2" id="KW-0723">Serine/threonine-protein kinase</keyword>
<keyword evidence="4 10" id="KW-0732">Signal</keyword>
<evidence type="ECO:0000256" key="4">
    <source>
        <dbReference type="ARBA" id="ARBA00022729"/>
    </source>
</evidence>
<dbReference type="GO" id="GO:0004674">
    <property type="term" value="F:protein serine/threonine kinase activity"/>
    <property type="evidence" value="ECO:0007669"/>
    <property type="project" value="UniProtKB-KW"/>
</dbReference>
<dbReference type="Pfam" id="PF00069">
    <property type="entry name" value="Pkinase"/>
    <property type="match status" value="1"/>
</dbReference>
<dbReference type="InterPro" id="IPR011009">
    <property type="entry name" value="Kinase-like_dom_sf"/>
</dbReference>
<dbReference type="Gene3D" id="3.30.200.20">
    <property type="entry name" value="Phosphorylase Kinase, domain 1"/>
    <property type="match status" value="1"/>
</dbReference>
<accession>A0A4D6N3A6</accession>
<dbReference type="Gene3D" id="1.10.510.10">
    <property type="entry name" value="Transferase(Phosphotransferase) domain 1"/>
    <property type="match status" value="1"/>
</dbReference>
<keyword evidence="3" id="KW-0812">Transmembrane</keyword>
<evidence type="ECO:0000259" key="11">
    <source>
        <dbReference type="PROSITE" id="PS50011"/>
    </source>
</evidence>
<dbReference type="InterPro" id="IPR025287">
    <property type="entry name" value="WAK_GUB"/>
</dbReference>
<keyword evidence="7" id="KW-0325">Glycoprotein</keyword>
<dbReference type="PROSITE" id="PS00107">
    <property type="entry name" value="PROTEIN_KINASE_ATP"/>
    <property type="match status" value="1"/>
</dbReference>
<proteinExistence type="predicted"/>
<keyword evidence="12" id="KW-0675">Receptor</keyword>
<dbReference type="InterPro" id="IPR017441">
    <property type="entry name" value="Protein_kinase_ATP_BS"/>
</dbReference>
<dbReference type="SUPFAM" id="SSF54001">
    <property type="entry name" value="Cysteine proteinases"/>
    <property type="match status" value="1"/>
</dbReference>
<organism evidence="12 13">
    <name type="scientific">Vigna unguiculata</name>
    <name type="common">Cowpea</name>
    <dbReference type="NCBI Taxonomy" id="3917"/>
    <lineage>
        <taxon>Eukaryota</taxon>
        <taxon>Viridiplantae</taxon>
        <taxon>Streptophyta</taxon>
        <taxon>Embryophyta</taxon>
        <taxon>Tracheophyta</taxon>
        <taxon>Spermatophyta</taxon>
        <taxon>Magnoliopsida</taxon>
        <taxon>eudicotyledons</taxon>
        <taxon>Gunneridae</taxon>
        <taxon>Pentapetalae</taxon>
        <taxon>rosids</taxon>
        <taxon>fabids</taxon>
        <taxon>Fabales</taxon>
        <taxon>Fabaceae</taxon>
        <taxon>Papilionoideae</taxon>
        <taxon>50 kb inversion clade</taxon>
        <taxon>NPAAA clade</taxon>
        <taxon>indigoferoid/millettioid clade</taxon>
        <taxon>Phaseoleae</taxon>
        <taxon>Vigna</taxon>
    </lineage>
</organism>
<evidence type="ECO:0000256" key="3">
    <source>
        <dbReference type="ARBA" id="ARBA00022692"/>
    </source>
</evidence>
<protein>
    <submittedName>
        <fullName evidence="12">Somatic embryogenesis receptor kinase 1</fullName>
    </submittedName>
</protein>
<evidence type="ECO:0000313" key="13">
    <source>
        <dbReference type="Proteomes" id="UP000501690"/>
    </source>
</evidence>
<dbReference type="AlphaFoldDB" id="A0A4D6N3A6"/>
<evidence type="ECO:0000256" key="6">
    <source>
        <dbReference type="ARBA" id="ARBA00023136"/>
    </source>
</evidence>
<evidence type="ECO:0000256" key="9">
    <source>
        <dbReference type="SAM" id="MobiDB-lite"/>
    </source>
</evidence>
<sequence>MAVLPWCSRCAQSVVVSVATILVLFHQTCSAKHRTSCPSSSCGEIRDIRYPFRLKNDPRGCGLPGYEFECVNNRTLFTLFSGKYFVEEINYDRYQIRLIDPGVVKDTSCSFPRYFLCTRNFSGFDYDPLAMSGEKYVFGEEYKYKPAKVVFLNCSNGVSDDPRYVEVKADGCDSGGHIYAVLVGGVTAEGFPAVFTGMDVKVGCRLKVATFANWTHDRKDSCAVILKSLEEGFWLTWLRLACWDQCGKGMSCAFNQTTQQLQCTDCDMFHFYIRNCGESSTSGIMASTISRSSETSSPERDYSSLKTKAHRLSDNSGRNPGYEYRAVKKMTKDFKVKLGEGGFGCVYKGKLRSGLDVAVKMLSKSKDNGQEFVNEVATIGRIHHVNVVSDFGLAKLYPTKDGSIILTAIRGTLGYMAPELFYKNVGGVSYKADVYSFGMLLMEITSRRKNSNPLAQHSSQHYFPFWIHDQFKEEKNIDMKDASEMDNILMKKMFIVALWCIQFKPSDRPSMNKVVEMLEAKVETLEIPPKPSFYLHEILEHGGAIYSDETPWSDSISSNVNVDTNMPNKDKVLMGYVRGKMHEKGEKHEMTCKEKVEGFGTTLVKQVQTSSFLLHISVSSSVLAFSATVALESRSCSSHFQVREARVLHTSLYIGCFTPVDLGSSPMYDVDLCISLNVNWHSGGGCCIYTAIENLEENMGAKSFGIVGKPRGQQLKVIYPKCNKQEDSWECGYYVMSWIRTIIRAAVKDEWIERFKNPSPLPDDIIHTLRQEWAAYLLERWS</sequence>
<dbReference type="InterPro" id="IPR000719">
    <property type="entry name" value="Prot_kinase_dom"/>
</dbReference>
<gene>
    <name evidence="12" type="ORF">DEO72_LG9g1520</name>
</gene>
<keyword evidence="5" id="KW-1133">Transmembrane helix</keyword>
<keyword evidence="8" id="KW-0547">Nucleotide-binding</keyword>
<evidence type="ECO:0000313" key="12">
    <source>
        <dbReference type="EMBL" id="QCE06507.1"/>
    </source>
</evidence>
<dbReference type="PANTHER" id="PTHR27009">
    <property type="entry name" value="RUST RESISTANCE KINASE LR10-RELATED"/>
    <property type="match status" value="1"/>
</dbReference>
<reference evidence="12 13" key="1">
    <citation type="submission" date="2019-04" db="EMBL/GenBank/DDBJ databases">
        <title>An improved genome assembly and genetic linkage map for asparagus bean, Vigna unguiculata ssp. sesquipedialis.</title>
        <authorList>
            <person name="Xia Q."/>
            <person name="Zhang R."/>
            <person name="Dong Y."/>
        </authorList>
    </citation>
    <scope>NUCLEOTIDE SEQUENCE [LARGE SCALE GENOMIC DNA]</scope>
    <source>
        <tissue evidence="12">Leaf</tissue>
    </source>
</reference>
<dbReference type="InterPro" id="IPR045874">
    <property type="entry name" value="LRK10/LRL21-25-like"/>
</dbReference>
<evidence type="ECO:0000256" key="1">
    <source>
        <dbReference type="ARBA" id="ARBA00004479"/>
    </source>
</evidence>
<dbReference type="GO" id="GO:0030247">
    <property type="term" value="F:polysaccharide binding"/>
    <property type="evidence" value="ECO:0007669"/>
    <property type="project" value="InterPro"/>
</dbReference>
<feature type="chain" id="PRO_5020028454" evidence="10">
    <location>
        <begin position="32"/>
        <end position="782"/>
    </location>
</feature>
<dbReference type="GO" id="GO:0016020">
    <property type="term" value="C:membrane"/>
    <property type="evidence" value="ECO:0007669"/>
    <property type="project" value="UniProtKB-SubCell"/>
</dbReference>
<evidence type="ECO:0000256" key="10">
    <source>
        <dbReference type="SAM" id="SignalP"/>
    </source>
</evidence>
<keyword evidence="13" id="KW-1185">Reference proteome</keyword>
<keyword evidence="12" id="KW-0808">Transferase</keyword>
<feature type="signal peptide" evidence="10">
    <location>
        <begin position="1"/>
        <end position="31"/>
    </location>
</feature>
<dbReference type="Proteomes" id="UP000501690">
    <property type="component" value="Linkage Group LG9"/>
</dbReference>